<accession>A0A1W1X4V4</accession>
<organism evidence="1 2">
    <name type="scientific">Clostridium acidisoli DSM 12555</name>
    <dbReference type="NCBI Taxonomy" id="1121291"/>
    <lineage>
        <taxon>Bacteria</taxon>
        <taxon>Bacillati</taxon>
        <taxon>Bacillota</taxon>
        <taxon>Clostridia</taxon>
        <taxon>Eubacteriales</taxon>
        <taxon>Clostridiaceae</taxon>
        <taxon>Clostridium</taxon>
    </lineage>
</organism>
<keyword evidence="2" id="KW-1185">Reference proteome</keyword>
<dbReference type="STRING" id="1121291.SAMN02745134_00724"/>
<reference evidence="1 2" key="1">
    <citation type="submission" date="2017-04" db="EMBL/GenBank/DDBJ databases">
        <authorList>
            <person name="Afonso C.L."/>
            <person name="Miller P.J."/>
            <person name="Scott M.A."/>
            <person name="Spackman E."/>
            <person name="Goraichik I."/>
            <person name="Dimitrov K.M."/>
            <person name="Suarez D.L."/>
            <person name="Swayne D.E."/>
        </authorList>
    </citation>
    <scope>NUCLEOTIDE SEQUENCE [LARGE SCALE GENOMIC DNA]</scope>
    <source>
        <strain evidence="1 2">DSM 12555</strain>
    </source>
</reference>
<protein>
    <submittedName>
        <fullName evidence="1">Putative ABC transport system permease protein</fullName>
    </submittedName>
</protein>
<dbReference type="EMBL" id="FWXH01000002">
    <property type="protein sequence ID" value="SMC18989.1"/>
    <property type="molecule type" value="Genomic_DNA"/>
</dbReference>
<sequence length="173" mass="20384">MKKIISRTCFVILIISVILGVGISNIELNRTIYCNEIHMKASEQSYRNRINKYDLDDMEQKLDKLQDKINHPKEYKSDDNDLVFKINVPKYRILFNFSPFDLRFETQNYSFCLNSKIIKTLKEQVAGKQEFINNNTMEIFKNLKSVSNKKNNIDIKLSQYKEKIDDIIKGSSK</sequence>
<proteinExistence type="predicted"/>
<dbReference type="OrthoDB" id="1907893at2"/>
<gene>
    <name evidence="1" type="ORF">SAMN02745134_00724</name>
</gene>
<dbReference type="RefSeq" id="WP_084113890.1">
    <property type="nucleotide sequence ID" value="NZ_FWXH01000002.1"/>
</dbReference>
<name>A0A1W1X4V4_9CLOT</name>
<evidence type="ECO:0000313" key="2">
    <source>
        <dbReference type="Proteomes" id="UP000192468"/>
    </source>
</evidence>
<evidence type="ECO:0000313" key="1">
    <source>
        <dbReference type="EMBL" id="SMC18989.1"/>
    </source>
</evidence>
<dbReference type="AlphaFoldDB" id="A0A1W1X4V4"/>
<dbReference type="Proteomes" id="UP000192468">
    <property type="component" value="Unassembled WGS sequence"/>
</dbReference>